<sequence length="422" mass="46214">MKKSFSARRVARRVGQEDGDDSNQSSGTFGAETSPDSLVKRPAITSKTKKKSALRLSFGPGEGGPDTPAGDDGSSSVFTPKKSNLSRLAMQKHAERKSLRPSLSSESMSMRPGVSEDRPSYSKDYLAELKQSTPSTPKDLGPLRASDDEDLQVVDITSKFGPLAKLGSDNSAIPTEAEIKEKKERRARMAKAPDFLSLEGNESDEEGNRELLIRPKEKYAETRLVREDEDLAEGFEDYVEDGKISLGRKAEREAARKKRIEMEEMILEAEGVGSDQSSDDSEVERNEAYEAAQTRAGTYGQTGISAGNAQRPKTPPRIAPVPELSAVLLKMRSSLLSMEQSKAAKARKLEELRAERKDIAEREVYIQAQLKETGDRYEKFRIEADALGSNGTEGHTEGRSLFTNRGLDSMGTNTPLSNASDG</sequence>
<reference evidence="5" key="1">
    <citation type="journal article" date="2020" name="Stud. Mycol.">
        <title>101 Dothideomycetes genomes: a test case for predicting lifestyles and emergence of pathogens.</title>
        <authorList>
            <person name="Haridas S."/>
            <person name="Albert R."/>
            <person name="Binder M."/>
            <person name="Bloem J."/>
            <person name="Labutti K."/>
            <person name="Salamov A."/>
            <person name="Andreopoulos B."/>
            <person name="Baker S."/>
            <person name="Barry K."/>
            <person name="Bills G."/>
            <person name="Bluhm B."/>
            <person name="Cannon C."/>
            <person name="Castanera R."/>
            <person name="Culley D."/>
            <person name="Daum C."/>
            <person name="Ezra D."/>
            <person name="Gonzalez J."/>
            <person name="Henrissat B."/>
            <person name="Kuo A."/>
            <person name="Liang C."/>
            <person name="Lipzen A."/>
            <person name="Lutzoni F."/>
            <person name="Magnuson J."/>
            <person name="Mondo S."/>
            <person name="Nolan M."/>
            <person name="Ohm R."/>
            <person name="Pangilinan J."/>
            <person name="Park H.-J."/>
            <person name="Ramirez L."/>
            <person name="Alfaro M."/>
            <person name="Sun H."/>
            <person name="Tritt A."/>
            <person name="Yoshinaga Y."/>
            <person name="Zwiers L.-H."/>
            <person name="Turgeon B."/>
            <person name="Goodwin S."/>
            <person name="Spatafora J."/>
            <person name="Crous P."/>
            <person name="Grigoriev I."/>
        </authorList>
    </citation>
    <scope>NUCLEOTIDE SEQUENCE</scope>
    <source>
        <strain evidence="5">CBS 130266</strain>
    </source>
</reference>
<protein>
    <recommendedName>
        <fullName evidence="7">Nineteen complex-related protein 2-domain-containing protein</fullName>
    </recommendedName>
</protein>
<evidence type="ECO:0000256" key="3">
    <source>
        <dbReference type="SAM" id="Coils"/>
    </source>
</evidence>
<comment type="caution">
    <text evidence="5">The sequence shown here is derived from an EMBL/GenBank/DDBJ whole genome shotgun (WGS) entry which is preliminary data.</text>
</comment>
<feature type="compositionally biased region" description="Polar residues" evidence="4">
    <location>
        <begin position="295"/>
        <end position="308"/>
    </location>
</feature>
<feature type="compositionally biased region" description="Low complexity" evidence="4">
    <location>
        <begin position="100"/>
        <end position="112"/>
    </location>
</feature>
<keyword evidence="6" id="KW-1185">Reference proteome</keyword>
<dbReference type="PANTHER" id="PTHR12214:SF0">
    <property type="entry name" value="LD29489P"/>
    <property type="match status" value="1"/>
</dbReference>
<feature type="compositionally biased region" description="Basic and acidic residues" evidence="4">
    <location>
        <begin position="114"/>
        <end position="127"/>
    </location>
</feature>
<dbReference type="EMBL" id="MU007012">
    <property type="protein sequence ID" value="KAF2435703.1"/>
    <property type="molecule type" value="Genomic_DNA"/>
</dbReference>
<dbReference type="AlphaFoldDB" id="A0A9P4P2G3"/>
<organism evidence="5 6">
    <name type="scientific">Tothia fuscella</name>
    <dbReference type="NCBI Taxonomy" id="1048955"/>
    <lineage>
        <taxon>Eukaryota</taxon>
        <taxon>Fungi</taxon>
        <taxon>Dikarya</taxon>
        <taxon>Ascomycota</taxon>
        <taxon>Pezizomycotina</taxon>
        <taxon>Dothideomycetes</taxon>
        <taxon>Pleosporomycetidae</taxon>
        <taxon>Venturiales</taxon>
        <taxon>Cylindrosympodiaceae</taxon>
        <taxon>Tothia</taxon>
    </lineage>
</organism>
<feature type="region of interest" description="Disordered" evidence="4">
    <location>
        <begin position="385"/>
        <end position="422"/>
    </location>
</feature>
<feature type="compositionally biased region" description="Polar residues" evidence="4">
    <location>
        <begin position="73"/>
        <end position="86"/>
    </location>
</feature>
<dbReference type="GO" id="GO:0003677">
    <property type="term" value="F:DNA binding"/>
    <property type="evidence" value="ECO:0007669"/>
    <property type="project" value="InterPro"/>
</dbReference>
<dbReference type="GO" id="GO:0000390">
    <property type="term" value="P:spliceosomal complex disassembly"/>
    <property type="evidence" value="ECO:0007669"/>
    <property type="project" value="InterPro"/>
</dbReference>
<feature type="compositionally biased region" description="Basic residues" evidence="4">
    <location>
        <begin position="1"/>
        <end position="12"/>
    </location>
</feature>
<feature type="coiled-coil region" evidence="3">
    <location>
        <begin position="335"/>
        <end position="362"/>
    </location>
</feature>
<dbReference type="GO" id="GO:0071008">
    <property type="term" value="C:U2-type post-mRNA release spliceosomal complex"/>
    <property type="evidence" value="ECO:0007669"/>
    <property type="project" value="InterPro"/>
</dbReference>
<dbReference type="Pfam" id="PF15458">
    <property type="entry name" value="NTR2"/>
    <property type="match status" value="1"/>
</dbReference>
<dbReference type="Proteomes" id="UP000800235">
    <property type="component" value="Unassembled WGS sequence"/>
</dbReference>
<evidence type="ECO:0000256" key="1">
    <source>
        <dbReference type="ARBA" id="ARBA00004123"/>
    </source>
</evidence>
<feature type="compositionally biased region" description="Polar residues" evidence="4">
    <location>
        <begin position="410"/>
        <end position="422"/>
    </location>
</feature>
<evidence type="ECO:0000256" key="2">
    <source>
        <dbReference type="ARBA" id="ARBA00023242"/>
    </source>
</evidence>
<dbReference type="InterPro" id="IPR028211">
    <property type="entry name" value="Ntr2"/>
</dbReference>
<feature type="region of interest" description="Disordered" evidence="4">
    <location>
        <begin position="268"/>
        <end position="319"/>
    </location>
</feature>
<dbReference type="OrthoDB" id="429427at2759"/>
<accession>A0A9P4P2G3</accession>
<evidence type="ECO:0008006" key="7">
    <source>
        <dbReference type="Google" id="ProtNLM"/>
    </source>
</evidence>
<keyword evidence="2" id="KW-0539">Nucleus</keyword>
<keyword evidence="3" id="KW-0175">Coiled coil</keyword>
<dbReference type="PANTHER" id="PTHR12214">
    <property type="entry name" value="GC-RICH SEQUENCE DNA-BINDING FACTOR"/>
    <property type="match status" value="1"/>
</dbReference>
<comment type="subcellular location">
    <subcellularLocation>
        <location evidence="1">Nucleus</location>
    </subcellularLocation>
</comment>
<evidence type="ECO:0000313" key="5">
    <source>
        <dbReference type="EMBL" id="KAF2435703.1"/>
    </source>
</evidence>
<feature type="region of interest" description="Disordered" evidence="4">
    <location>
        <begin position="182"/>
        <end position="209"/>
    </location>
</feature>
<gene>
    <name evidence="5" type="ORF">EJ08DRAFT_717688</name>
</gene>
<feature type="region of interest" description="Disordered" evidence="4">
    <location>
        <begin position="1"/>
        <end position="147"/>
    </location>
</feature>
<evidence type="ECO:0000313" key="6">
    <source>
        <dbReference type="Proteomes" id="UP000800235"/>
    </source>
</evidence>
<proteinExistence type="predicted"/>
<evidence type="ECO:0000256" key="4">
    <source>
        <dbReference type="SAM" id="MobiDB-lite"/>
    </source>
</evidence>
<dbReference type="InterPro" id="IPR012890">
    <property type="entry name" value="GCFC2-like"/>
</dbReference>
<name>A0A9P4P2G3_9PEZI</name>